<evidence type="ECO:0000256" key="2">
    <source>
        <dbReference type="SAM" id="SignalP"/>
    </source>
</evidence>
<keyword evidence="4" id="KW-1185">Reference proteome</keyword>
<dbReference type="AlphaFoldDB" id="A0A6A4GXX8"/>
<feature type="compositionally biased region" description="Polar residues" evidence="1">
    <location>
        <begin position="52"/>
        <end position="61"/>
    </location>
</feature>
<feature type="chain" id="PRO_5025331459" evidence="2">
    <location>
        <begin position="17"/>
        <end position="246"/>
    </location>
</feature>
<dbReference type="Proteomes" id="UP000799118">
    <property type="component" value="Unassembled WGS sequence"/>
</dbReference>
<organism evidence="3 4">
    <name type="scientific">Gymnopus androsaceus JB14</name>
    <dbReference type="NCBI Taxonomy" id="1447944"/>
    <lineage>
        <taxon>Eukaryota</taxon>
        <taxon>Fungi</taxon>
        <taxon>Dikarya</taxon>
        <taxon>Basidiomycota</taxon>
        <taxon>Agaricomycotina</taxon>
        <taxon>Agaricomycetes</taxon>
        <taxon>Agaricomycetidae</taxon>
        <taxon>Agaricales</taxon>
        <taxon>Marasmiineae</taxon>
        <taxon>Omphalotaceae</taxon>
        <taxon>Gymnopus</taxon>
    </lineage>
</organism>
<name>A0A6A4GXX8_9AGAR</name>
<evidence type="ECO:0000313" key="3">
    <source>
        <dbReference type="EMBL" id="KAE9390739.1"/>
    </source>
</evidence>
<gene>
    <name evidence="3" type="ORF">BT96DRAFT_1024412</name>
</gene>
<proteinExistence type="predicted"/>
<protein>
    <submittedName>
        <fullName evidence="3">Uncharacterized protein</fullName>
    </submittedName>
</protein>
<accession>A0A6A4GXX8</accession>
<sequence length="246" mass="27730">MRFNYLSIAALGLASAVERSDVHVVQEVTPFTLAEIPGGEKCNEKEIKTFKDQTNNVTRDPTPTRGGKAVKARKYGQNAPYLNSSRDGLNKNQEEATFQSPAHRRSSSEEGINRIHLLAEKFWFFWGVVRTFPDDHRVPILLRRFGLEQVSNLYKSLSRISPSSEKVLFYGARRGSSASLPRNRKEDVISVWYPLRLTVHPCRAFPTQCQYSCRANSGALPFSGRRHRPPPAHINILLSTPGLVLP</sequence>
<evidence type="ECO:0000313" key="4">
    <source>
        <dbReference type="Proteomes" id="UP000799118"/>
    </source>
</evidence>
<reference evidence="3" key="1">
    <citation type="journal article" date="2019" name="Environ. Microbiol.">
        <title>Fungal ecological strategies reflected in gene transcription - a case study of two litter decomposers.</title>
        <authorList>
            <person name="Barbi F."/>
            <person name="Kohler A."/>
            <person name="Barry K."/>
            <person name="Baskaran P."/>
            <person name="Daum C."/>
            <person name="Fauchery L."/>
            <person name="Ihrmark K."/>
            <person name="Kuo A."/>
            <person name="LaButti K."/>
            <person name="Lipzen A."/>
            <person name="Morin E."/>
            <person name="Grigoriev I.V."/>
            <person name="Henrissat B."/>
            <person name="Lindahl B."/>
            <person name="Martin F."/>
        </authorList>
    </citation>
    <scope>NUCLEOTIDE SEQUENCE</scope>
    <source>
        <strain evidence="3">JB14</strain>
    </source>
</reference>
<dbReference type="EMBL" id="ML769648">
    <property type="protein sequence ID" value="KAE9390739.1"/>
    <property type="molecule type" value="Genomic_DNA"/>
</dbReference>
<feature type="region of interest" description="Disordered" evidence="1">
    <location>
        <begin position="52"/>
        <end position="105"/>
    </location>
</feature>
<feature type="signal peptide" evidence="2">
    <location>
        <begin position="1"/>
        <end position="16"/>
    </location>
</feature>
<keyword evidence="2" id="KW-0732">Signal</keyword>
<evidence type="ECO:0000256" key="1">
    <source>
        <dbReference type="SAM" id="MobiDB-lite"/>
    </source>
</evidence>